<evidence type="ECO:0000313" key="1">
    <source>
        <dbReference type="EMBL" id="RKH91543.1"/>
    </source>
</evidence>
<dbReference type="SUPFAM" id="SSF56317">
    <property type="entry name" value="Carbon-nitrogen hydrolase"/>
    <property type="match status" value="1"/>
</dbReference>
<keyword evidence="2" id="KW-1185">Reference proteome</keyword>
<dbReference type="InterPro" id="IPR036526">
    <property type="entry name" value="C-N_Hydrolase_sf"/>
</dbReference>
<accession>A0ABX9Q5A7</accession>
<evidence type="ECO:0000313" key="2">
    <source>
        <dbReference type="Proteomes" id="UP000278907"/>
    </source>
</evidence>
<sequence>MPRVTIALLKDDKTQYRDIRFKLEGVRTAASYVRNAEVGLVVAPEYFFRDPNQNDLKNYHVSRDEKTRIQDSLLDVSRDFPNVVLAPGTVAWKQPTSDRPRFVSEVALKGSSQGYFDHSVGMTALNKSVSMSLTALTQSGNPLFALGPPPVSHLLYNTLYLYHDGHYWGLDKQGDFHESSSDKVLVYEHGAMLQELRVNGYRLRFGLEICLDHVNGRLAQHLQGTGEGPVDLHVIMSDFAFNKAQHFCARDGGAVVHASTKERAVEISKRYIEVDHPSGGTQVLDTKKGVLRPFKPSLGPQSSVAPTNVGGFWVRPLLHNKRVTNVFQNVGGTYVNQRVEHQLGEYFTLTGVNLR</sequence>
<gene>
    <name evidence="1" type="ORF">D7Y13_38665</name>
</gene>
<comment type="caution">
    <text evidence="1">The sequence shown here is derived from an EMBL/GenBank/DDBJ whole genome shotgun (WGS) entry which is preliminary data.</text>
</comment>
<reference evidence="1 2" key="1">
    <citation type="submission" date="2018-09" db="EMBL/GenBank/DDBJ databases">
        <authorList>
            <person name="Livingstone P.G."/>
            <person name="Whitworth D.E."/>
        </authorList>
    </citation>
    <scope>NUCLEOTIDE SEQUENCE [LARGE SCALE GENOMIC DNA]</scope>
    <source>
        <strain evidence="1 2">CA031B</strain>
    </source>
</reference>
<dbReference type="Gene3D" id="3.60.110.10">
    <property type="entry name" value="Carbon-nitrogen hydrolase"/>
    <property type="match status" value="1"/>
</dbReference>
<dbReference type="EMBL" id="RAWI01000557">
    <property type="protein sequence ID" value="RKH91543.1"/>
    <property type="molecule type" value="Genomic_DNA"/>
</dbReference>
<protein>
    <recommendedName>
        <fullName evidence="3">CN hydrolase domain-containing protein</fullName>
    </recommendedName>
</protein>
<dbReference type="RefSeq" id="WP_120586053.1">
    <property type="nucleotide sequence ID" value="NZ_RAWI01000557.1"/>
</dbReference>
<proteinExistence type="predicted"/>
<organism evidence="1 2">
    <name type="scientific">Corallococcus praedator</name>
    <dbReference type="NCBI Taxonomy" id="2316724"/>
    <lineage>
        <taxon>Bacteria</taxon>
        <taxon>Pseudomonadati</taxon>
        <taxon>Myxococcota</taxon>
        <taxon>Myxococcia</taxon>
        <taxon>Myxococcales</taxon>
        <taxon>Cystobacterineae</taxon>
        <taxon>Myxococcaceae</taxon>
        <taxon>Corallococcus</taxon>
    </lineage>
</organism>
<name>A0ABX9Q5A7_9BACT</name>
<dbReference type="Proteomes" id="UP000278907">
    <property type="component" value="Unassembled WGS sequence"/>
</dbReference>
<evidence type="ECO:0008006" key="3">
    <source>
        <dbReference type="Google" id="ProtNLM"/>
    </source>
</evidence>